<dbReference type="InterPro" id="IPR001173">
    <property type="entry name" value="Glyco_trans_2-like"/>
</dbReference>
<dbReference type="SUPFAM" id="SSF53448">
    <property type="entry name" value="Nucleotide-diphospho-sugar transferases"/>
    <property type="match status" value="1"/>
</dbReference>
<dbReference type="CDD" id="cd04196">
    <property type="entry name" value="GT_2_like_d"/>
    <property type="match status" value="1"/>
</dbReference>
<protein>
    <recommendedName>
        <fullName evidence="1">Glycosyltransferase 2-like domain-containing protein</fullName>
    </recommendedName>
</protein>
<dbReference type="AlphaFoldDB" id="A0A917HPC3"/>
<name>A0A917HPC3_9SPHI</name>
<dbReference type="GO" id="GO:0016758">
    <property type="term" value="F:hexosyltransferase activity"/>
    <property type="evidence" value="ECO:0007669"/>
    <property type="project" value="UniProtKB-ARBA"/>
</dbReference>
<dbReference type="RefSeq" id="WP_188505509.1">
    <property type="nucleotide sequence ID" value="NZ_BMER01000001.1"/>
</dbReference>
<dbReference type="PANTHER" id="PTHR22916:SF3">
    <property type="entry name" value="UDP-GLCNAC:BETAGAL BETA-1,3-N-ACETYLGLUCOSAMINYLTRANSFERASE-LIKE PROTEIN 1"/>
    <property type="match status" value="1"/>
</dbReference>
<proteinExistence type="predicted"/>
<evidence type="ECO:0000313" key="2">
    <source>
        <dbReference type="EMBL" id="GGG84838.1"/>
    </source>
</evidence>
<evidence type="ECO:0000313" key="3">
    <source>
        <dbReference type="Proteomes" id="UP000660862"/>
    </source>
</evidence>
<dbReference type="Pfam" id="PF00535">
    <property type="entry name" value="Glycos_transf_2"/>
    <property type="match status" value="1"/>
</dbReference>
<keyword evidence="3" id="KW-1185">Reference proteome</keyword>
<dbReference type="EMBL" id="BMER01000001">
    <property type="protein sequence ID" value="GGG84838.1"/>
    <property type="molecule type" value="Genomic_DNA"/>
</dbReference>
<sequence length="295" mass="33701">MATFNGEAYLKAQLDSLIGQTYKSWQLIVHDDGSTDHTLAILSEYQTLDSRIVVMADAVSGLGATGNFLHLINRAHGALYMFCDQDDIWLENKVAVMVEAIKDREGPMLVYANAYFYKDGSVVKQKATLIHPSTLRNFLFFNSGIQGCSIIMNAQLVDLLRPFPSVLAMHDHLFTLGAISLGKIFYVDEILMWYRQHKGNVSGHQQLGIYARIASFFKRGKPVMSQYHYKANRAFYERYFEKLEPRSRSIFRAYFQYGESNSRLKRAFIILKYGFSLGNKKGVLFLKTLIRKPMG</sequence>
<accession>A0A917HPC3</accession>
<dbReference type="PANTHER" id="PTHR22916">
    <property type="entry name" value="GLYCOSYLTRANSFERASE"/>
    <property type="match status" value="1"/>
</dbReference>
<dbReference type="Gene3D" id="3.90.550.10">
    <property type="entry name" value="Spore Coat Polysaccharide Biosynthesis Protein SpsA, Chain A"/>
    <property type="match status" value="1"/>
</dbReference>
<dbReference type="InterPro" id="IPR029044">
    <property type="entry name" value="Nucleotide-diphossugar_trans"/>
</dbReference>
<organism evidence="2 3">
    <name type="scientific">Parapedobacter pyrenivorans</name>
    <dbReference type="NCBI Taxonomy" id="1305674"/>
    <lineage>
        <taxon>Bacteria</taxon>
        <taxon>Pseudomonadati</taxon>
        <taxon>Bacteroidota</taxon>
        <taxon>Sphingobacteriia</taxon>
        <taxon>Sphingobacteriales</taxon>
        <taxon>Sphingobacteriaceae</taxon>
        <taxon>Parapedobacter</taxon>
    </lineage>
</organism>
<reference evidence="2" key="1">
    <citation type="journal article" date="2014" name="Int. J. Syst. Evol. Microbiol.">
        <title>Complete genome sequence of Corynebacterium casei LMG S-19264T (=DSM 44701T), isolated from a smear-ripened cheese.</title>
        <authorList>
            <consortium name="US DOE Joint Genome Institute (JGI-PGF)"/>
            <person name="Walter F."/>
            <person name="Albersmeier A."/>
            <person name="Kalinowski J."/>
            <person name="Ruckert C."/>
        </authorList>
    </citation>
    <scope>NUCLEOTIDE SEQUENCE</scope>
    <source>
        <strain evidence="2">CGMCC 1.12195</strain>
    </source>
</reference>
<comment type="caution">
    <text evidence="2">The sequence shown here is derived from an EMBL/GenBank/DDBJ whole genome shotgun (WGS) entry which is preliminary data.</text>
</comment>
<evidence type="ECO:0000259" key="1">
    <source>
        <dbReference type="Pfam" id="PF00535"/>
    </source>
</evidence>
<reference evidence="2" key="2">
    <citation type="submission" date="2020-09" db="EMBL/GenBank/DDBJ databases">
        <authorList>
            <person name="Sun Q."/>
            <person name="Zhou Y."/>
        </authorList>
    </citation>
    <scope>NUCLEOTIDE SEQUENCE</scope>
    <source>
        <strain evidence="2">CGMCC 1.12195</strain>
    </source>
</reference>
<gene>
    <name evidence="2" type="ORF">GCM10007415_17650</name>
</gene>
<dbReference type="Proteomes" id="UP000660862">
    <property type="component" value="Unassembled WGS sequence"/>
</dbReference>
<feature type="domain" description="Glycosyltransferase 2-like" evidence="1">
    <location>
        <begin position="1"/>
        <end position="138"/>
    </location>
</feature>